<gene>
    <name evidence="1" type="ORF">Ga0061061_103471</name>
</gene>
<dbReference type="RefSeq" id="WP_186438074.1">
    <property type="nucleotide sequence ID" value="NZ_CYHC01000003.1"/>
</dbReference>
<protein>
    <submittedName>
        <fullName evidence="1">Uncharacterized protein</fullName>
    </submittedName>
</protein>
<name>A0ABM9U3N5_9HYPH</name>
<evidence type="ECO:0000313" key="2">
    <source>
        <dbReference type="Proteomes" id="UP000182178"/>
    </source>
</evidence>
<dbReference type="Proteomes" id="UP000182178">
    <property type="component" value="Unassembled WGS sequence"/>
</dbReference>
<sequence length="62" mass="7075">MRRTCTVVAFEVPYDDRGHMAAFCRSAFNWHTAMLDPETGYEVLATTTETEEDMRASQVGRD</sequence>
<dbReference type="EMBL" id="CYHC01000003">
    <property type="protein sequence ID" value="CUA87681.1"/>
    <property type="molecule type" value="Genomic_DNA"/>
</dbReference>
<proteinExistence type="predicted"/>
<keyword evidence="2" id="KW-1185">Reference proteome</keyword>
<evidence type="ECO:0000313" key="1">
    <source>
        <dbReference type="EMBL" id="CUA87681.1"/>
    </source>
</evidence>
<organism evidence="1 2">
    <name type="scientific">Chelatococcus sambhunathii</name>
    <dbReference type="NCBI Taxonomy" id="363953"/>
    <lineage>
        <taxon>Bacteria</taxon>
        <taxon>Pseudomonadati</taxon>
        <taxon>Pseudomonadota</taxon>
        <taxon>Alphaproteobacteria</taxon>
        <taxon>Hyphomicrobiales</taxon>
        <taxon>Chelatococcaceae</taxon>
        <taxon>Chelatococcus</taxon>
    </lineage>
</organism>
<comment type="caution">
    <text evidence="1">The sequence shown here is derived from an EMBL/GenBank/DDBJ whole genome shotgun (WGS) entry which is preliminary data.</text>
</comment>
<accession>A0ABM9U3N5</accession>
<reference evidence="1 2" key="1">
    <citation type="submission" date="2015-08" db="EMBL/GenBank/DDBJ databases">
        <authorList>
            <person name="Varghese N."/>
        </authorList>
    </citation>
    <scope>NUCLEOTIDE SEQUENCE [LARGE SCALE GENOMIC DNA]</scope>
    <source>
        <strain evidence="1 2">DSM 18167</strain>
    </source>
</reference>